<evidence type="ECO:0008006" key="4">
    <source>
        <dbReference type="Google" id="ProtNLM"/>
    </source>
</evidence>
<organism evidence="2 3">
    <name type="scientific">Kaustia mangrovi</name>
    <dbReference type="NCBI Taxonomy" id="2593653"/>
    <lineage>
        <taxon>Bacteria</taxon>
        <taxon>Pseudomonadati</taxon>
        <taxon>Pseudomonadota</taxon>
        <taxon>Alphaproteobacteria</taxon>
        <taxon>Hyphomicrobiales</taxon>
        <taxon>Parvibaculaceae</taxon>
        <taxon>Kaustia</taxon>
    </lineage>
</organism>
<accession>A0A7S8C6A1</accession>
<dbReference type="Proteomes" id="UP000593594">
    <property type="component" value="Chromosome"/>
</dbReference>
<dbReference type="AlphaFoldDB" id="A0A7S8C6A1"/>
<sequence>MAGTRLSGRAIALLAAYVLLVHGVMIAVAQGAMAAPGNGLPFVICAPSGAATLPYDGSDKAPARSGSHDCCAVRCQMLFAASACLPENALATAFAPHGVLVATPPSRTGPPRSRPARLLAEPRAPPRLSA</sequence>
<feature type="region of interest" description="Disordered" evidence="1">
    <location>
        <begin position="101"/>
        <end position="130"/>
    </location>
</feature>
<name>A0A7S8C6A1_9HYPH</name>
<evidence type="ECO:0000313" key="3">
    <source>
        <dbReference type="Proteomes" id="UP000593594"/>
    </source>
</evidence>
<dbReference type="RefSeq" id="WP_213161488.1">
    <property type="nucleotide sequence ID" value="NZ_CP058214.1"/>
</dbReference>
<protein>
    <recommendedName>
        <fullName evidence="4">DUF2946 domain-containing protein</fullName>
    </recommendedName>
</protein>
<evidence type="ECO:0000256" key="1">
    <source>
        <dbReference type="SAM" id="MobiDB-lite"/>
    </source>
</evidence>
<gene>
    <name evidence="2" type="ORF">HW532_16340</name>
</gene>
<dbReference type="KEGG" id="kmn:HW532_16340"/>
<evidence type="ECO:0000313" key="2">
    <source>
        <dbReference type="EMBL" id="QPC44122.1"/>
    </source>
</evidence>
<proteinExistence type="predicted"/>
<feature type="compositionally biased region" description="Low complexity" evidence="1">
    <location>
        <begin position="102"/>
        <end position="130"/>
    </location>
</feature>
<reference evidence="2 3" key="1">
    <citation type="submission" date="2020-06" db="EMBL/GenBank/DDBJ databases">
        <title>Genome sequence of 2 isolates from Red Sea Mangroves.</title>
        <authorList>
            <person name="Sefrji F."/>
            <person name="Michoud G."/>
            <person name="Merlino G."/>
            <person name="Daffonchio D."/>
        </authorList>
    </citation>
    <scope>NUCLEOTIDE SEQUENCE [LARGE SCALE GENOMIC DNA]</scope>
    <source>
        <strain evidence="2 3">R1DC25</strain>
    </source>
</reference>
<keyword evidence="3" id="KW-1185">Reference proteome</keyword>
<dbReference type="EMBL" id="CP058214">
    <property type="protein sequence ID" value="QPC44122.1"/>
    <property type="molecule type" value="Genomic_DNA"/>
</dbReference>